<dbReference type="Pfam" id="PF13635">
    <property type="entry name" value="DUF4143"/>
    <property type="match status" value="1"/>
</dbReference>
<evidence type="ECO:0000259" key="2">
    <source>
        <dbReference type="Pfam" id="PF13635"/>
    </source>
</evidence>
<dbReference type="InterPro" id="IPR025420">
    <property type="entry name" value="DUF4143"/>
</dbReference>
<feature type="domain" description="AAA" evidence="1">
    <location>
        <begin position="41"/>
        <end position="165"/>
    </location>
</feature>
<dbReference type="Proteomes" id="UP000033995">
    <property type="component" value="Unassembled WGS sequence"/>
</dbReference>
<dbReference type="SUPFAM" id="SSF52540">
    <property type="entry name" value="P-loop containing nucleoside triphosphate hydrolases"/>
    <property type="match status" value="2"/>
</dbReference>
<dbReference type="InterPro" id="IPR041682">
    <property type="entry name" value="AAA_14"/>
</dbReference>
<evidence type="ECO:0000259" key="1">
    <source>
        <dbReference type="Pfam" id="PF13173"/>
    </source>
</evidence>
<evidence type="ECO:0000313" key="3">
    <source>
        <dbReference type="EMBL" id="KKP48379.1"/>
    </source>
</evidence>
<organism evidence="3 4">
    <name type="scientific">Candidatus Woesebacteria bacterium GW2011_GWA2_33_28</name>
    <dbReference type="NCBI Taxonomy" id="1618561"/>
    <lineage>
        <taxon>Bacteria</taxon>
        <taxon>Candidatus Woeseibacteriota</taxon>
    </lineage>
</organism>
<name>A0A0F9ZVY1_9BACT</name>
<dbReference type="EMBL" id="LBOZ01000001">
    <property type="protein sequence ID" value="KKP48379.1"/>
    <property type="molecule type" value="Genomic_DNA"/>
</dbReference>
<comment type="caution">
    <text evidence="3">The sequence shown here is derived from an EMBL/GenBank/DDBJ whole genome shotgun (WGS) entry which is preliminary data.</text>
</comment>
<dbReference type="InterPro" id="IPR027417">
    <property type="entry name" value="P-loop_NTPase"/>
</dbReference>
<reference evidence="3 4" key="1">
    <citation type="journal article" date="2015" name="Nature">
        <title>rRNA introns, odd ribosomes, and small enigmatic genomes across a large radiation of phyla.</title>
        <authorList>
            <person name="Brown C.T."/>
            <person name="Hug L.A."/>
            <person name="Thomas B.C."/>
            <person name="Sharon I."/>
            <person name="Castelle C.J."/>
            <person name="Singh A."/>
            <person name="Wilkins M.J."/>
            <person name="Williams K.H."/>
            <person name="Banfield J.F."/>
        </authorList>
    </citation>
    <scope>NUCLEOTIDE SEQUENCE [LARGE SCALE GENOMIC DNA]</scope>
</reference>
<feature type="domain" description="DUF4143" evidence="2">
    <location>
        <begin position="221"/>
        <end position="360"/>
    </location>
</feature>
<dbReference type="Gene3D" id="3.40.50.300">
    <property type="entry name" value="P-loop containing nucleotide triphosphate hydrolases"/>
    <property type="match status" value="1"/>
</dbReference>
<dbReference type="PANTHER" id="PTHR33295:SF8">
    <property type="entry name" value="AAA+ ATPASE DOMAIN-CONTAINING PROTEIN"/>
    <property type="match status" value="1"/>
</dbReference>
<dbReference type="Pfam" id="PF13173">
    <property type="entry name" value="AAA_14"/>
    <property type="match status" value="1"/>
</dbReference>
<gene>
    <name evidence="3" type="ORF">UR38_C0001G0175</name>
</gene>
<accession>A0A0F9ZVY1</accession>
<proteinExistence type="predicted"/>
<dbReference type="PANTHER" id="PTHR33295">
    <property type="entry name" value="ATPASE"/>
    <property type="match status" value="1"/>
</dbReference>
<protein>
    <recommendedName>
        <fullName evidence="5">AAA+ ATPase domain-containing protein</fullName>
    </recommendedName>
</protein>
<dbReference type="AlphaFoldDB" id="A0A0F9ZVY1"/>
<evidence type="ECO:0008006" key="5">
    <source>
        <dbReference type="Google" id="ProtNLM"/>
    </source>
</evidence>
<evidence type="ECO:0000313" key="4">
    <source>
        <dbReference type="Proteomes" id="UP000033995"/>
    </source>
</evidence>
<sequence>MIDQNILSSTLKEQYEAFKNSELGVEREELHNLKSLIFTPQIIVITGLRRVGKSTLLKQIAIKYLKEDFYFVNFEDERLLDFEVKDFDLLHETLISLFGEKKFFLFDEIQNVPQWERFVRRLHDQGYKFVVTGSNASLLSQELGTRLTGRSIRVELFPFSFREFLNYRQINIPDLKVLTTKQRGNLLKLTNEYIASGGIPDALKYPKLSIHKTLYDDVLYRDIATRYNIDNVKILQELAFYLISNISSMLSFNKLKDLLKLGSVNTVKNYISYLENSWLFFAINKYAYSVKEQQIAAKKLYCIDTGLAQSVGFSFSKNKGKLMENLVFLTLRRKYDRIYYYKTIQNLEVDFFVPQKKMLIQVTQKLDLLETKEREEKALVAVKQELEKINKLIIVAEGKRQDIEIRGSKIQVIPLYEWLLQN</sequence>